<dbReference type="Pfam" id="PF14305">
    <property type="entry name" value="ATPgrasp_TupA"/>
    <property type="match status" value="1"/>
</dbReference>
<reference evidence="1 2" key="1">
    <citation type="submission" date="2020-06" db="EMBL/GenBank/DDBJ databases">
        <title>Genome sequence of Paramixta manurensis strain PD-1.</title>
        <authorList>
            <person name="Lee C.W."/>
            <person name="Kim J."/>
        </authorList>
    </citation>
    <scope>NUCLEOTIDE SEQUENCE [LARGE SCALE GENOMIC DNA]</scope>
    <source>
        <strain evidence="1 2">PD-1</strain>
    </source>
</reference>
<dbReference type="RefSeq" id="WP_173634059.1">
    <property type="nucleotide sequence ID" value="NZ_CP054212.1"/>
</dbReference>
<dbReference type="InterPro" id="IPR029465">
    <property type="entry name" value="ATPgrasp_TupA"/>
</dbReference>
<dbReference type="EMBL" id="CP054212">
    <property type="protein sequence ID" value="QKJ87088.1"/>
    <property type="molecule type" value="Genomic_DNA"/>
</dbReference>
<dbReference type="Proteomes" id="UP000505325">
    <property type="component" value="Chromosome"/>
</dbReference>
<organism evidence="1 2">
    <name type="scientific">Paramixta manurensis</name>
    <dbReference type="NCBI Taxonomy" id="2740817"/>
    <lineage>
        <taxon>Bacteria</taxon>
        <taxon>Pseudomonadati</taxon>
        <taxon>Pseudomonadota</taxon>
        <taxon>Gammaproteobacteria</taxon>
        <taxon>Enterobacterales</taxon>
        <taxon>Erwiniaceae</taxon>
        <taxon>Paramixta</taxon>
    </lineage>
</organism>
<protein>
    <submittedName>
        <fullName evidence="1">Uncharacterized protein</fullName>
    </submittedName>
</protein>
<sequence length="291" mass="34388">MKKYLLRPLFRAIMKKASSETRVKIGYFRSYNKWPNIKNPRTFNEKVLQRMVYDKNPRYAELADKYAVRKYISEKIGEEYLIPLLYVTCDPETLLKLKDWSHTVIKPNHAAGLVMLFDEDPDIKEKERVVAKTKEWLKLDFSNVADEWHYSMIEPLVLVERKITPENVIPRDYKFHCFRQNNGDIKYVMQVVDGRFGTVSKGYYLNSLDQCVWHHGDGCHHLTEDEKSKLSEVLVLHDLIMGKEFKYLRIDWYLIEGKIYFGELTFTSGAGRINGFGANLEKQMAEWWLPE</sequence>
<keyword evidence="2" id="KW-1185">Reference proteome</keyword>
<name>A0A6M8U8Q2_9GAMM</name>
<gene>
    <name evidence="1" type="ORF">PMPD1_2142</name>
</gene>
<dbReference type="AlphaFoldDB" id="A0A6M8U8Q2"/>
<proteinExistence type="predicted"/>
<accession>A0A6M8U8Q2</accession>
<evidence type="ECO:0000313" key="1">
    <source>
        <dbReference type="EMBL" id="QKJ87088.1"/>
    </source>
</evidence>
<evidence type="ECO:0000313" key="2">
    <source>
        <dbReference type="Proteomes" id="UP000505325"/>
    </source>
</evidence>
<dbReference type="KEGG" id="pmak:PMPD1_2142"/>